<dbReference type="Proteomes" id="UP001178148">
    <property type="component" value="Unassembled WGS sequence"/>
</dbReference>
<protein>
    <recommendedName>
        <fullName evidence="2">RING-type domain-containing protein</fullName>
    </recommendedName>
</protein>
<feature type="domain" description="RING-type" evidence="2">
    <location>
        <begin position="684"/>
        <end position="728"/>
    </location>
</feature>
<proteinExistence type="predicted"/>
<evidence type="ECO:0000259" key="2">
    <source>
        <dbReference type="PROSITE" id="PS50089"/>
    </source>
</evidence>
<feature type="transmembrane region" description="Helical" evidence="1">
    <location>
        <begin position="20"/>
        <end position="42"/>
    </location>
</feature>
<keyword evidence="1" id="KW-0472">Membrane</keyword>
<keyword evidence="1" id="KW-1133">Transmembrane helix</keyword>
<reference evidence="3 4" key="1">
    <citation type="journal article" date="2023" name="bioRxiv">
        <title>An intranuclear bacterial parasite of deep-sea mussels expresses apoptosis inhibitors acquired from its host.</title>
        <authorList>
            <person name="Gonzalez Porras M.A."/>
            <person name="Assie A."/>
            <person name="Tietjen M."/>
            <person name="Violette M."/>
            <person name="Kleiner M."/>
            <person name="Gruber-Vodicka H."/>
            <person name="Dubilier N."/>
            <person name="Leisch N."/>
        </authorList>
    </citation>
    <scope>NUCLEOTIDE SEQUENCE [LARGE SCALE GENOMIC DNA]</scope>
    <source>
        <strain evidence="3">IAP13</strain>
    </source>
</reference>
<dbReference type="EMBL" id="JASXSV010000001">
    <property type="protein sequence ID" value="MDP0587906.1"/>
    <property type="molecule type" value="Genomic_DNA"/>
</dbReference>
<dbReference type="PROSITE" id="PS50143">
    <property type="entry name" value="BIR_REPEAT_2"/>
    <property type="match status" value="1"/>
</dbReference>
<dbReference type="InterPro" id="IPR001841">
    <property type="entry name" value="Znf_RING"/>
</dbReference>
<accession>A0AA90NZ31</accession>
<evidence type="ECO:0000313" key="3">
    <source>
        <dbReference type="EMBL" id="MDP0587906.1"/>
    </source>
</evidence>
<comment type="caution">
    <text evidence="3">The sequence shown here is derived from an EMBL/GenBank/DDBJ whole genome shotgun (WGS) entry which is preliminary data.</text>
</comment>
<evidence type="ECO:0000313" key="4">
    <source>
        <dbReference type="Proteomes" id="UP001178148"/>
    </source>
</evidence>
<gene>
    <name evidence="3" type="ORF">QS748_01310</name>
</gene>
<dbReference type="InterPro" id="IPR013083">
    <property type="entry name" value="Znf_RING/FYVE/PHD"/>
</dbReference>
<name>A0AA90NZ31_9GAMM</name>
<dbReference type="PROSITE" id="PS50089">
    <property type="entry name" value="ZF_RING_2"/>
    <property type="match status" value="1"/>
</dbReference>
<evidence type="ECO:0000256" key="1">
    <source>
        <dbReference type="SAM" id="Phobius"/>
    </source>
</evidence>
<dbReference type="SUPFAM" id="SSF57924">
    <property type="entry name" value="Inhibitor of apoptosis (IAP) repeat"/>
    <property type="match status" value="1"/>
</dbReference>
<dbReference type="SUPFAM" id="SSF57850">
    <property type="entry name" value="RING/U-box"/>
    <property type="match status" value="1"/>
</dbReference>
<dbReference type="SMART" id="SM00238">
    <property type="entry name" value="BIR"/>
    <property type="match status" value="1"/>
</dbReference>
<sequence>MKSTFSGKKHTFLKKQRVCLFLVFLCYIFINTFFSEMIFAAWSEVSEMHKPYLVRIRSYQQTANLSTLTNISYAQCAQAGFFSLGVGAWMQCFCCGKRLNVPLDMPLIEVKKHHKDGCGHNESVKLDDLLIVNDISIDDLWNIKDTKVFAIPVVKEASAFAQDAISIPFARIGASVNKKMRMSNNPDILNHETISDTLSMPVTLVQDGISESERYNPSCAAEGTVCSYLLQEIDKGKIEVSSIGLDSIKLSSPQAEELVSENTNISNTSHERKSATSNMLVSLLEKSICALGECSLDNVEGDNVYKDALHRLYMVKSGVSPSPEQKIIWQSFHEKLKQRSSYRLGLCFDMHDDGQSFPTVRLKVGDNPKYSCGFSDARAINKSFFSGDSFLALSLMLEMDRKLAMELYQSDNDSRLMLLRSFENTNLRYKLPHSRVVRGVNKSLGSVIGNDGKFIEGNDIVDTDIGAILLLAPRYLLLKNPDNTAAELSDFVYNLSKMFCEKAIVNKIYTYLNDTQNRGKFTGNEYHHKDLSDISLIPSIKEISFLESQHLCAMYLWSLLRTMNMCKGVPKFVDSNKIVGYFSIGNMKNMIKESGESVFKDKDDLAIRLDAISKKIRNERMRESKVVITDSIFEACKQQFIKNISGYYLFMASDKESFMTLYPHGLLSGKADTSSVEVDQDPECYICYQELEVGKTEMVGFASCNHALDKQCWEGCKEARIVRCALCRRDFKNPFEYIYGANGVSVQSNNEAVNVAVDKSVF</sequence>
<dbReference type="InterPro" id="IPR001370">
    <property type="entry name" value="BIR_rpt"/>
</dbReference>
<organism evidence="3 4">
    <name type="scientific">Candidatus Endonucleibacter bathymodioli</name>
    <dbReference type="NCBI Taxonomy" id="539814"/>
    <lineage>
        <taxon>Bacteria</taxon>
        <taxon>Pseudomonadati</taxon>
        <taxon>Pseudomonadota</taxon>
        <taxon>Gammaproteobacteria</taxon>
        <taxon>Oceanospirillales</taxon>
        <taxon>Endozoicomonadaceae</taxon>
        <taxon>Candidatus Endonucleibacter</taxon>
    </lineage>
</organism>
<dbReference type="AlphaFoldDB" id="A0AA90NZ31"/>
<keyword evidence="4" id="KW-1185">Reference proteome</keyword>
<keyword evidence="1" id="KW-0812">Transmembrane</keyword>
<dbReference type="Gene3D" id="3.30.40.10">
    <property type="entry name" value="Zinc/RING finger domain, C3HC4 (zinc finger)"/>
    <property type="match status" value="1"/>
</dbReference>
<dbReference type="Gene3D" id="1.10.1170.10">
    <property type="entry name" value="Inhibitor Of Apoptosis Protein (2mihbC-IAP-1), Chain A"/>
    <property type="match status" value="1"/>
</dbReference>